<accession>A0A8H3XAM2</accession>
<dbReference type="Proteomes" id="UP000439903">
    <property type="component" value="Unassembled WGS sequence"/>
</dbReference>
<evidence type="ECO:0000313" key="1">
    <source>
        <dbReference type="EMBL" id="KAF0434977.1"/>
    </source>
</evidence>
<dbReference type="EMBL" id="WTPW01001448">
    <property type="protein sequence ID" value="KAF0434977.1"/>
    <property type="molecule type" value="Genomic_DNA"/>
</dbReference>
<organism evidence="1 2">
    <name type="scientific">Gigaspora margarita</name>
    <dbReference type="NCBI Taxonomy" id="4874"/>
    <lineage>
        <taxon>Eukaryota</taxon>
        <taxon>Fungi</taxon>
        <taxon>Fungi incertae sedis</taxon>
        <taxon>Mucoromycota</taxon>
        <taxon>Glomeromycotina</taxon>
        <taxon>Glomeromycetes</taxon>
        <taxon>Diversisporales</taxon>
        <taxon>Gigasporaceae</taxon>
        <taxon>Gigaspora</taxon>
    </lineage>
</organism>
<gene>
    <name evidence="1" type="ORF">F8M41_004832</name>
</gene>
<reference evidence="1 2" key="1">
    <citation type="journal article" date="2019" name="Environ. Microbiol.">
        <title>At the nexus of three kingdoms: the genome of the mycorrhizal fungus Gigaspora margarita provides insights into plant, endobacterial and fungal interactions.</title>
        <authorList>
            <person name="Venice F."/>
            <person name="Ghignone S."/>
            <person name="Salvioli di Fossalunga A."/>
            <person name="Amselem J."/>
            <person name="Novero M."/>
            <person name="Xianan X."/>
            <person name="Sedzielewska Toro K."/>
            <person name="Morin E."/>
            <person name="Lipzen A."/>
            <person name="Grigoriev I.V."/>
            <person name="Henrissat B."/>
            <person name="Martin F.M."/>
            <person name="Bonfante P."/>
        </authorList>
    </citation>
    <scope>NUCLEOTIDE SEQUENCE [LARGE SCALE GENOMIC DNA]</scope>
    <source>
        <strain evidence="1 2">BEG34</strain>
    </source>
</reference>
<evidence type="ECO:0000313" key="2">
    <source>
        <dbReference type="Proteomes" id="UP000439903"/>
    </source>
</evidence>
<comment type="caution">
    <text evidence="1">The sequence shown here is derived from an EMBL/GenBank/DDBJ whole genome shotgun (WGS) entry which is preliminary data.</text>
</comment>
<protein>
    <submittedName>
        <fullName evidence="1">Uncharacterized protein</fullName>
    </submittedName>
</protein>
<name>A0A8H3XAM2_GIGMA</name>
<proteinExistence type="predicted"/>
<sequence>MTNFEYTYLEEYDDLDKNYEETFTINSIILENAQALLPDDENESIDFYEIESKDADFQEELFPTIGDETDIEIEEIFMQLNLTLFVIIDIIEGKIKYCNSTNKLRQL</sequence>
<dbReference type="AlphaFoldDB" id="A0A8H3XAM2"/>
<keyword evidence="2" id="KW-1185">Reference proteome</keyword>